<keyword evidence="3" id="KW-1185">Reference proteome</keyword>
<keyword evidence="1" id="KW-0472">Membrane</keyword>
<evidence type="ECO:0000313" key="2">
    <source>
        <dbReference type="EMBL" id="MFD2614513.1"/>
    </source>
</evidence>
<gene>
    <name evidence="2" type="ORF">ACFSUF_19040</name>
</gene>
<feature type="transmembrane region" description="Helical" evidence="1">
    <location>
        <begin position="40"/>
        <end position="68"/>
    </location>
</feature>
<keyword evidence="1" id="KW-0812">Transmembrane</keyword>
<reference evidence="3" key="1">
    <citation type="journal article" date="2019" name="Int. J. Syst. Evol. Microbiol.">
        <title>The Global Catalogue of Microorganisms (GCM) 10K type strain sequencing project: providing services to taxonomists for standard genome sequencing and annotation.</title>
        <authorList>
            <consortium name="The Broad Institute Genomics Platform"/>
            <consortium name="The Broad Institute Genome Sequencing Center for Infectious Disease"/>
            <person name="Wu L."/>
            <person name="Ma J."/>
        </authorList>
    </citation>
    <scope>NUCLEOTIDE SEQUENCE [LARGE SCALE GENOMIC DNA]</scope>
    <source>
        <strain evidence="3">KCTC 3950</strain>
    </source>
</reference>
<organism evidence="2 3">
    <name type="scientific">Paenibacillus gansuensis</name>
    <dbReference type="NCBI Taxonomy" id="306542"/>
    <lineage>
        <taxon>Bacteria</taxon>
        <taxon>Bacillati</taxon>
        <taxon>Bacillota</taxon>
        <taxon>Bacilli</taxon>
        <taxon>Bacillales</taxon>
        <taxon>Paenibacillaceae</taxon>
        <taxon>Paenibacillus</taxon>
    </lineage>
</organism>
<evidence type="ECO:0000256" key="1">
    <source>
        <dbReference type="SAM" id="Phobius"/>
    </source>
</evidence>
<keyword evidence="1" id="KW-1133">Transmembrane helix</keyword>
<sequence>MFNKYRLLLISIALLAICAVSWFLGNYYSDPTEMDEGTSFAIWGCLGTVFFTLTTLILSLVAIIRAIFFNRKKQHYK</sequence>
<evidence type="ECO:0000313" key="3">
    <source>
        <dbReference type="Proteomes" id="UP001597541"/>
    </source>
</evidence>
<proteinExistence type="predicted"/>
<protein>
    <submittedName>
        <fullName evidence="2">Uncharacterized protein</fullName>
    </submittedName>
</protein>
<accession>A0ABW5PGY8</accession>
<dbReference type="EMBL" id="JBHUME010000012">
    <property type="protein sequence ID" value="MFD2614513.1"/>
    <property type="molecule type" value="Genomic_DNA"/>
</dbReference>
<dbReference type="Proteomes" id="UP001597541">
    <property type="component" value="Unassembled WGS sequence"/>
</dbReference>
<comment type="caution">
    <text evidence="2">The sequence shown here is derived from an EMBL/GenBank/DDBJ whole genome shotgun (WGS) entry which is preliminary data.</text>
</comment>
<feature type="transmembrane region" description="Helical" evidence="1">
    <location>
        <begin position="7"/>
        <end position="28"/>
    </location>
</feature>
<name>A0ABW5PGY8_9BACL</name>
<dbReference type="RefSeq" id="WP_377605454.1">
    <property type="nucleotide sequence ID" value="NZ_JBHUME010000012.1"/>
</dbReference>